<feature type="compositionally biased region" description="Basic and acidic residues" evidence="1">
    <location>
        <begin position="99"/>
        <end position="112"/>
    </location>
</feature>
<dbReference type="Proteomes" id="UP000011715">
    <property type="component" value="Unassembled WGS sequence"/>
</dbReference>
<evidence type="ECO:0000313" key="5">
    <source>
        <dbReference type="Proteomes" id="UP000011715"/>
    </source>
</evidence>
<dbReference type="EMBL" id="GL876967">
    <property type="protein sequence ID" value="KLU83687.1"/>
    <property type="molecule type" value="Genomic_DNA"/>
</dbReference>
<gene>
    <name evidence="3" type="ORF">MAPG_02738</name>
</gene>
<evidence type="ECO:0000256" key="1">
    <source>
        <dbReference type="SAM" id="MobiDB-lite"/>
    </source>
</evidence>
<dbReference type="VEuPathDB" id="FungiDB:MAPG_02738"/>
<accession>A0A0C4DS62</accession>
<dbReference type="AlphaFoldDB" id="A0A0C4DS62"/>
<proteinExistence type="predicted"/>
<evidence type="ECO:0000256" key="2">
    <source>
        <dbReference type="SAM" id="SignalP"/>
    </source>
</evidence>
<keyword evidence="5" id="KW-1185">Reference proteome</keyword>
<reference evidence="5" key="2">
    <citation type="submission" date="2010-05" db="EMBL/GenBank/DDBJ databases">
        <title>The genome sequence of Magnaporthe poae strain ATCC 64411.</title>
        <authorList>
            <person name="Ma L.-J."/>
            <person name="Dead R."/>
            <person name="Young S."/>
            <person name="Zeng Q."/>
            <person name="Koehrsen M."/>
            <person name="Alvarado L."/>
            <person name="Berlin A."/>
            <person name="Chapman S.B."/>
            <person name="Chen Z."/>
            <person name="Freedman E."/>
            <person name="Gellesch M."/>
            <person name="Goldberg J."/>
            <person name="Griggs A."/>
            <person name="Gujja S."/>
            <person name="Heilman E.R."/>
            <person name="Heiman D."/>
            <person name="Hepburn T."/>
            <person name="Howarth C."/>
            <person name="Jen D."/>
            <person name="Larson L."/>
            <person name="Mehta T."/>
            <person name="Neiman D."/>
            <person name="Pearson M."/>
            <person name="Roberts A."/>
            <person name="Saif S."/>
            <person name="Shea T."/>
            <person name="Shenoy N."/>
            <person name="Sisk P."/>
            <person name="Stolte C."/>
            <person name="Sykes S."/>
            <person name="Walk T."/>
            <person name="White J."/>
            <person name="Yandava C."/>
            <person name="Haas B."/>
            <person name="Nusbaum C."/>
            <person name="Birren B."/>
        </authorList>
    </citation>
    <scope>NUCLEOTIDE SEQUENCE [LARGE SCALE GENOMIC DNA]</scope>
    <source>
        <strain evidence="5">ATCC 64411 / 73-15</strain>
    </source>
</reference>
<dbReference type="EnsemblFungi" id="MAPG_02738T0">
    <property type="protein sequence ID" value="MAPG_02738T0"/>
    <property type="gene ID" value="MAPG_02738"/>
</dbReference>
<dbReference type="eggNOG" id="ENOG502REQH">
    <property type="taxonomic scope" value="Eukaryota"/>
</dbReference>
<reference evidence="4" key="4">
    <citation type="journal article" date="2015" name="G3 (Bethesda)">
        <title>Genome sequences of three phytopathogenic species of the Magnaporthaceae family of fungi.</title>
        <authorList>
            <person name="Okagaki L.H."/>
            <person name="Nunes C.C."/>
            <person name="Sailsbery J."/>
            <person name="Clay B."/>
            <person name="Brown D."/>
            <person name="John T."/>
            <person name="Oh Y."/>
            <person name="Young N."/>
            <person name="Fitzgerald M."/>
            <person name="Haas B.J."/>
            <person name="Zeng Q."/>
            <person name="Young S."/>
            <person name="Adiconis X."/>
            <person name="Fan L."/>
            <person name="Levin J.Z."/>
            <person name="Mitchell T.K."/>
            <person name="Okubara P.A."/>
            <person name="Farman M.L."/>
            <person name="Kohn L.M."/>
            <person name="Birren B."/>
            <person name="Ma L.-J."/>
            <person name="Dean R.A."/>
        </authorList>
    </citation>
    <scope>NUCLEOTIDE SEQUENCE</scope>
    <source>
        <strain evidence="4">ATCC 64411 / 73-15</strain>
    </source>
</reference>
<feature type="signal peptide" evidence="2">
    <location>
        <begin position="1"/>
        <end position="19"/>
    </location>
</feature>
<reference evidence="3" key="3">
    <citation type="submission" date="2011-03" db="EMBL/GenBank/DDBJ databases">
        <title>Annotation of Magnaporthe poae ATCC 64411.</title>
        <authorList>
            <person name="Ma L.-J."/>
            <person name="Dead R."/>
            <person name="Young S.K."/>
            <person name="Zeng Q."/>
            <person name="Gargeya S."/>
            <person name="Fitzgerald M."/>
            <person name="Haas B."/>
            <person name="Abouelleil A."/>
            <person name="Alvarado L."/>
            <person name="Arachchi H.M."/>
            <person name="Berlin A."/>
            <person name="Brown A."/>
            <person name="Chapman S.B."/>
            <person name="Chen Z."/>
            <person name="Dunbar C."/>
            <person name="Freedman E."/>
            <person name="Gearin G."/>
            <person name="Gellesch M."/>
            <person name="Goldberg J."/>
            <person name="Griggs A."/>
            <person name="Gujja S."/>
            <person name="Heiman D."/>
            <person name="Howarth C."/>
            <person name="Larson L."/>
            <person name="Lui A."/>
            <person name="MacDonald P.J.P."/>
            <person name="Mehta T."/>
            <person name="Montmayeur A."/>
            <person name="Murphy C."/>
            <person name="Neiman D."/>
            <person name="Pearson M."/>
            <person name="Priest M."/>
            <person name="Roberts A."/>
            <person name="Saif S."/>
            <person name="Shea T."/>
            <person name="Shenoy N."/>
            <person name="Sisk P."/>
            <person name="Stolte C."/>
            <person name="Sykes S."/>
            <person name="Yandava C."/>
            <person name="Wortman J."/>
            <person name="Nusbaum C."/>
            <person name="Birren B."/>
        </authorList>
    </citation>
    <scope>NUCLEOTIDE SEQUENCE</scope>
    <source>
        <strain evidence="3">ATCC 64411</strain>
    </source>
</reference>
<feature type="chain" id="PRO_5009385281" evidence="2">
    <location>
        <begin position="20"/>
        <end position="128"/>
    </location>
</feature>
<reference evidence="3" key="1">
    <citation type="submission" date="2010-05" db="EMBL/GenBank/DDBJ databases">
        <title>The Genome Sequence of Magnaporthe poae strain ATCC 64411.</title>
        <authorList>
            <consortium name="The Broad Institute Genome Sequencing Platform"/>
            <consortium name="Broad Institute Genome Sequencing Center for Infectious Disease"/>
            <person name="Ma L.-J."/>
            <person name="Dead R."/>
            <person name="Young S."/>
            <person name="Zeng Q."/>
            <person name="Koehrsen M."/>
            <person name="Alvarado L."/>
            <person name="Berlin A."/>
            <person name="Chapman S.B."/>
            <person name="Chen Z."/>
            <person name="Freedman E."/>
            <person name="Gellesch M."/>
            <person name="Goldberg J."/>
            <person name="Griggs A."/>
            <person name="Gujja S."/>
            <person name="Heilman E.R."/>
            <person name="Heiman D."/>
            <person name="Hepburn T."/>
            <person name="Howarth C."/>
            <person name="Jen D."/>
            <person name="Larson L."/>
            <person name="Mehta T."/>
            <person name="Neiman D."/>
            <person name="Pearson M."/>
            <person name="Roberts A."/>
            <person name="Saif S."/>
            <person name="Shea T."/>
            <person name="Shenoy N."/>
            <person name="Sisk P."/>
            <person name="Stolte C."/>
            <person name="Sykes S."/>
            <person name="Walk T."/>
            <person name="White J."/>
            <person name="Yandava C."/>
            <person name="Haas B."/>
            <person name="Nusbaum C."/>
            <person name="Birren B."/>
        </authorList>
    </citation>
    <scope>NUCLEOTIDE SEQUENCE</scope>
    <source>
        <strain evidence="3">ATCC 64411</strain>
    </source>
</reference>
<evidence type="ECO:0000313" key="3">
    <source>
        <dbReference type="EMBL" id="KLU83687.1"/>
    </source>
</evidence>
<sequence>MKLFTFALTLTALATGTSAVGLGGNPFSDFAKIRANPHRVPIHLRDVDGARKQAQLPAKSNNNNLGDDLVKLMNEINKAGNGRPVFPDAPAVSRRSRQGLHERRSLRARTEDAPDSAVVVPDIAVSDD</sequence>
<name>A0A0C4DS62_MAGP6</name>
<dbReference type="OrthoDB" id="10441723at2759"/>
<evidence type="ECO:0000313" key="4">
    <source>
        <dbReference type="EnsemblFungi" id="MAPG_02738T0"/>
    </source>
</evidence>
<protein>
    <submittedName>
        <fullName evidence="3 4">Uncharacterized protein</fullName>
    </submittedName>
</protein>
<feature type="region of interest" description="Disordered" evidence="1">
    <location>
        <begin position="80"/>
        <end position="118"/>
    </location>
</feature>
<organism evidence="4 5">
    <name type="scientific">Magnaporthiopsis poae (strain ATCC 64411 / 73-15)</name>
    <name type="common">Kentucky bluegrass fungus</name>
    <name type="synonym">Magnaporthe poae</name>
    <dbReference type="NCBI Taxonomy" id="644358"/>
    <lineage>
        <taxon>Eukaryota</taxon>
        <taxon>Fungi</taxon>
        <taxon>Dikarya</taxon>
        <taxon>Ascomycota</taxon>
        <taxon>Pezizomycotina</taxon>
        <taxon>Sordariomycetes</taxon>
        <taxon>Sordariomycetidae</taxon>
        <taxon>Magnaporthales</taxon>
        <taxon>Magnaporthaceae</taxon>
        <taxon>Magnaporthiopsis</taxon>
    </lineage>
</organism>
<dbReference type="EMBL" id="ADBL01000666">
    <property type="status" value="NOT_ANNOTATED_CDS"/>
    <property type="molecule type" value="Genomic_DNA"/>
</dbReference>
<reference evidence="4" key="5">
    <citation type="submission" date="2015-06" db="UniProtKB">
        <authorList>
            <consortium name="EnsemblFungi"/>
        </authorList>
    </citation>
    <scope>IDENTIFICATION</scope>
    <source>
        <strain evidence="4">ATCC 64411</strain>
    </source>
</reference>
<keyword evidence="2" id="KW-0732">Signal</keyword>